<gene>
    <name evidence="15 19" type="primary">recB</name>
    <name evidence="19" type="ORF">J0A66_05405</name>
</gene>
<comment type="catalytic activity">
    <reaction evidence="13 15">
        <text>Couples ATP hydrolysis with the unwinding of duplex DNA by translocating in the 3'-5' direction.</text>
        <dbReference type="EC" id="5.6.2.4"/>
    </reaction>
</comment>
<feature type="binding site" evidence="15">
    <location>
        <position position="943"/>
    </location>
    <ligand>
        <name>Mg(2+)</name>
        <dbReference type="ChEBI" id="CHEBI:18420"/>
    </ligand>
</feature>
<evidence type="ECO:0000256" key="3">
    <source>
        <dbReference type="ARBA" id="ARBA00022741"/>
    </source>
</evidence>
<dbReference type="HAMAP" id="MF_01485">
    <property type="entry name" value="RecB"/>
    <property type="match status" value="1"/>
</dbReference>
<evidence type="ECO:0000256" key="5">
    <source>
        <dbReference type="ARBA" id="ARBA00022801"/>
    </source>
</evidence>
<evidence type="ECO:0000256" key="12">
    <source>
        <dbReference type="ARBA" id="ARBA00023235"/>
    </source>
</evidence>
<feature type="domain" description="UvrD-like helicase C-terminal" evidence="18">
    <location>
        <begin position="454"/>
        <end position="736"/>
    </location>
</feature>
<dbReference type="AlphaFoldDB" id="A0A939DLA7"/>
<dbReference type="NCBIfam" id="TIGR00609">
    <property type="entry name" value="recB"/>
    <property type="match status" value="1"/>
</dbReference>
<dbReference type="Proteomes" id="UP000664654">
    <property type="component" value="Unassembled WGS sequence"/>
</dbReference>
<evidence type="ECO:0000256" key="4">
    <source>
        <dbReference type="ARBA" id="ARBA00022763"/>
    </source>
</evidence>
<evidence type="ECO:0000256" key="1">
    <source>
        <dbReference type="ARBA" id="ARBA00022722"/>
    </source>
</evidence>
<keyword evidence="10 15" id="KW-0238">DNA-binding</keyword>
<dbReference type="PANTHER" id="PTHR11070:SF23">
    <property type="entry name" value="RECBCD ENZYME SUBUNIT RECB"/>
    <property type="match status" value="1"/>
</dbReference>
<name>A0A939DLA7_9ALTE</name>
<dbReference type="Gene3D" id="3.40.50.300">
    <property type="entry name" value="P-loop containing nucleotide triphosphate hydrolases"/>
    <property type="match status" value="2"/>
</dbReference>
<comment type="caution">
    <text evidence="19">The sequence shown here is derived from an EMBL/GenBank/DDBJ whole genome shotgun (WGS) entry which is preliminary data.</text>
</comment>
<dbReference type="SUPFAM" id="SSF52540">
    <property type="entry name" value="P-loop containing nucleoside triphosphate hydrolases"/>
    <property type="match status" value="1"/>
</dbReference>
<dbReference type="GO" id="GO:0000724">
    <property type="term" value="P:double-strand break repair via homologous recombination"/>
    <property type="evidence" value="ECO:0007669"/>
    <property type="project" value="UniProtKB-UniRule"/>
</dbReference>
<dbReference type="Gene3D" id="1.10.486.10">
    <property type="entry name" value="PCRA, domain 4"/>
    <property type="match status" value="1"/>
</dbReference>
<feature type="binding site" evidence="15">
    <location>
        <position position="1051"/>
    </location>
    <ligand>
        <name>Mg(2+)</name>
        <dbReference type="ChEBI" id="CHEBI:18420"/>
    </ligand>
</feature>
<evidence type="ECO:0000256" key="2">
    <source>
        <dbReference type="ARBA" id="ARBA00022723"/>
    </source>
</evidence>
<dbReference type="SUPFAM" id="SSF52980">
    <property type="entry name" value="Restriction endonuclease-like"/>
    <property type="match status" value="1"/>
</dbReference>
<comment type="domain">
    <text evidence="15">The N-terminal DNA-binding domain is a ssDNA-dependent ATPase and has ATP-dependent 3'-5' helicase function. This domain interacts with RecC.</text>
</comment>
<dbReference type="Pfam" id="PF13361">
    <property type="entry name" value="UvrD_C"/>
    <property type="match status" value="1"/>
</dbReference>
<keyword evidence="6 15" id="KW-0347">Helicase</keyword>
<feature type="domain" description="UvrD-like helicase ATP-binding" evidence="17">
    <location>
        <begin position="1"/>
        <end position="440"/>
    </location>
</feature>
<feature type="binding site" evidence="16">
    <location>
        <begin position="19"/>
        <end position="26"/>
    </location>
    <ligand>
        <name>ATP</name>
        <dbReference type="ChEBI" id="CHEBI:30616"/>
    </ligand>
</feature>
<dbReference type="Gene3D" id="3.90.320.10">
    <property type="match status" value="1"/>
</dbReference>
<evidence type="ECO:0000256" key="13">
    <source>
        <dbReference type="ARBA" id="ARBA00034617"/>
    </source>
</evidence>
<dbReference type="InterPro" id="IPR038726">
    <property type="entry name" value="PDDEXK_AddAB-type"/>
</dbReference>
<keyword evidence="12 15" id="KW-0413">Isomerase</keyword>
<reference evidence="19" key="1">
    <citation type="submission" date="2021-03" db="EMBL/GenBank/DDBJ databases">
        <title>novel species isolated from a fishpond in China.</title>
        <authorList>
            <person name="Lu H."/>
            <person name="Cai Z."/>
        </authorList>
    </citation>
    <scope>NUCLEOTIDE SEQUENCE</scope>
    <source>
        <strain evidence="19">JCM 30855</strain>
    </source>
</reference>
<dbReference type="InterPro" id="IPR000212">
    <property type="entry name" value="DNA_helicase_UvrD/REP"/>
</dbReference>
<comment type="catalytic activity">
    <reaction evidence="15">
        <text>Exonucleolytic cleavage (in the presence of ATP) in either 5'- to 3'- or 3'- to 5'-direction to yield 5'-phosphooligonucleotides.</text>
        <dbReference type="EC" id="3.1.11.5"/>
    </reaction>
</comment>
<dbReference type="InterPro" id="IPR011335">
    <property type="entry name" value="Restrct_endonuc-II-like"/>
</dbReference>
<dbReference type="GO" id="GO:0008854">
    <property type="term" value="F:exodeoxyribonuclease V activity"/>
    <property type="evidence" value="ECO:0007669"/>
    <property type="project" value="UniProtKB-EC"/>
</dbReference>
<organism evidence="19 20">
    <name type="scientific">Bowmanella dokdonensis</name>
    <dbReference type="NCBI Taxonomy" id="751969"/>
    <lineage>
        <taxon>Bacteria</taxon>
        <taxon>Pseudomonadati</taxon>
        <taxon>Pseudomonadota</taxon>
        <taxon>Gammaproteobacteria</taxon>
        <taxon>Alteromonadales</taxon>
        <taxon>Alteromonadaceae</taxon>
        <taxon>Bowmanella</taxon>
    </lineage>
</organism>
<keyword evidence="1 15" id="KW-0540">Nuclease</keyword>
<accession>A0A939DLA7</accession>
<dbReference type="Pfam" id="PF00580">
    <property type="entry name" value="UvrD-helicase"/>
    <property type="match status" value="1"/>
</dbReference>
<dbReference type="GO" id="GO:0003677">
    <property type="term" value="F:DNA binding"/>
    <property type="evidence" value="ECO:0007669"/>
    <property type="project" value="UniProtKB-UniRule"/>
</dbReference>
<dbReference type="InterPro" id="IPR014017">
    <property type="entry name" value="DNA_helicase_UvrD-like_C"/>
</dbReference>
<comment type="subunit">
    <text evidence="15">Heterotrimer of RecB, RecC and RecD. All subunits contribute to DNA-binding. Interacts with RecA.</text>
</comment>
<evidence type="ECO:0000313" key="20">
    <source>
        <dbReference type="Proteomes" id="UP000664654"/>
    </source>
</evidence>
<evidence type="ECO:0000259" key="17">
    <source>
        <dbReference type="PROSITE" id="PS51198"/>
    </source>
</evidence>
<protein>
    <recommendedName>
        <fullName evidence="15">RecBCD enzyme subunit RecB</fullName>
        <ecNumber evidence="15">3.1.11.5</ecNumber>
        <ecNumber evidence="15">5.6.2.4</ecNumber>
    </recommendedName>
    <alternativeName>
        <fullName evidence="15">DNA 3'-5' helicase subunit RecB</fullName>
    </alternativeName>
    <alternativeName>
        <fullName evidence="15">Exonuclease V subunit RecB</fullName>
        <shortName evidence="15">ExoV subunit RecB</shortName>
    </alternativeName>
    <alternativeName>
        <fullName evidence="15">Helicase/nuclease RecBCD subunit RecB</fullName>
    </alternativeName>
</protein>
<keyword evidence="20" id="KW-1185">Reference proteome</keyword>
<evidence type="ECO:0000256" key="16">
    <source>
        <dbReference type="PROSITE-ProRule" id="PRU00560"/>
    </source>
</evidence>
<dbReference type="CDD" id="cd22352">
    <property type="entry name" value="RecB_C-like"/>
    <property type="match status" value="1"/>
</dbReference>
<keyword evidence="2 15" id="KW-0479">Metal-binding</keyword>
<keyword evidence="3 15" id="KW-0547">Nucleotide-binding</keyword>
<dbReference type="PROSITE" id="PS51198">
    <property type="entry name" value="UVRD_HELICASE_ATP_BIND"/>
    <property type="match status" value="1"/>
</dbReference>
<dbReference type="GO" id="GO:0005829">
    <property type="term" value="C:cytosol"/>
    <property type="evidence" value="ECO:0007669"/>
    <property type="project" value="TreeGrafter"/>
</dbReference>
<dbReference type="GO" id="GO:0005524">
    <property type="term" value="F:ATP binding"/>
    <property type="evidence" value="ECO:0007669"/>
    <property type="project" value="UniProtKB-UniRule"/>
</dbReference>
<dbReference type="InterPro" id="IPR027417">
    <property type="entry name" value="P-loop_NTPase"/>
</dbReference>
<feature type="region of interest" description="Nuclease activity, interacts with RecD and RecA" evidence="15">
    <location>
        <begin position="889"/>
        <end position="1172"/>
    </location>
</feature>
<comment type="similarity">
    <text evidence="15">Belongs to the helicase family. UvrD subfamily.</text>
</comment>
<keyword evidence="9 15" id="KW-0460">Magnesium</keyword>
<dbReference type="GO" id="GO:0043138">
    <property type="term" value="F:3'-5' DNA helicase activity"/>
    <property type="evidence" value="ECO:0007669"/>
    <property type="project" value="UniProtKB-UniRule"/>
</dbReference>
<dbReference type="EC" id="3.1.11.5" evidence="15"/>
<feature type="region of interest" description="DNA-binding and helicase activity, interacts with RecC" evidence="15">
    <location>
        <begin position="1"/>
        <end position="841"/>
    </location>
</feature>
<evidence type="ECO:0000256" key="10">
    <source>
        <dbReference type="ARBA" id="ARBA00023125"/>
    </source>
</evidence>
<comment type="cofactor">
    <cofactor evidence="15">
        <name>Mg(2+)</name>
        <dbReference type="ChEBI" id="CHEBI:18420"/>
    </cofactor>
    <text evidence="15">Binds 1 Mg(2+) ion per subunit.</text>
</comment>
<dbReference type="Pfam" id="PF12705">
    <property type="entry name" value="PDDEXK_1"/>
    <property type="match status" value="1"/>
</dbReference>
<proteinExistence type="inferred from homology"/>
<keyword evidence="11 15" id="KW-0234">DNA repair</keyword>
<dbReference type="GO" id="GO:0009338">
    <property type="term" value="C:exodeoxyribonuclease V complex"/>
    <property type="evidence" value="ECO:0007669"/>
    <property type="project" value="TreeGrafter"/>
</dbReference>
<comment type="domain">
    <text evidence="15">The C-terminal domain has nuclease activity and interacts with RecD. It interacts with RecA, facilitating its loading onto ssDNA.</text>
</comment>
<evidence type="ECO:0000256" key="6">
    <source>
        <dbReference type="ARBA" id="ARBA00022806"/>
    </source>
</evidence>
<evidence type="ECO:0000259" key="18">
    <source>
        <dbReference type="PROSITE" id="PS51217"/>
    </source>
</evidence>
<dbReference type="InterPro" id="IPR004586">
    <property type="entry name" value="RecB"/>
</dbReference>
<evidence type="ECO:0000256" key="14">
    <source>
        <dbReference type="ARBA" id="ARBA00048988"/>
    </source>
</evidence>
<evidence type="ECO:0000313" key="19">
    <source>
        <dbReference type="EMBL" id="MBN7824660.1"/>
    </source>
</evidence>
<dbReference type="EMBL" id="JAFKCV010000002">
    <property type="protein sequence ID" value="MBN7824660.1"/>
    <property type="molecule type" value="Genomic_DNA"/>
</dbReference>
<evidence type="ECO:0000256" key="7">
    <source>
        <dbReference type="ARBA" id="ARBA00022839"/>
    </source>
</evidence>
<comment type="function">
    <text evidence="15">A helicase/nuclease that prepares dsDNA breaks (DSB) for recombinational DNA repair. Binds to DSBs and unwinds DNA via a highly rapid and processive ATP-dependent bidirectional helicase activity. Unwinds dsDNA until it encounters a Chi (crossover hotspot instigator) sequence from the 3' direction. Cuts ssDNA a few nucleotides 3' to the Chi site. The properties and activities of the enzyme are changed at Chi. The Chi-altered holoenzyme produces a long 3'-ssDNA overhang and facilitates RecA-binding to the ssDNA for homologous DNA recombination and repair. Holoenzyme degrades any linearized DNA that is unable to undergo homologous recombination. In the holoenzyme this subunit contributes ATPase, 3'-5' helicase, exonuclease activity and loads RecA onto ssDNA.</text>
</comment>
<dbReference type="Gene3D" id="1.10.3170.10">
    <property type="entry name" value="Recbcd, chain B, domain 2"/>
    <property type="match status" value="1"/>
</dbReference>
<dbReference type="PANTHER" id="PTHR11070">
    <property type="entry name" value="UVRD / RECB / PCRA DNA HELICASE FAMILY MEMBER"/>
    <property type="match status" value="1"/>
</dbReference>
<dbReference type="EC" id="5.6.2.4" evidence="15"/>
<evidence type="ECO:0000256" key="9">
    <source>
        <dbReference type="ARBA" id="ARBA00022842"/>
    </source>
</evidence>
<comment type="catalytic activity">
    <reaction evidence="14 15">
        <text>ATP + H2O = ADP + phosphate + H(+)</text>
        <dbReference type="Rhea" id="RHEA:13065"/>
        <dbReference type="ChEBI" id="CHEBI:15377"/>
        <dbReference type="ChEBI" id="CHEBI:15378"/>
        <dbReference type="ChEBI" id="CHEBI:30616"/>
        <dbReference type="ChEBI" id="CHEBI:43474"/>
        <dbReference type="ChEBI" id="CHEBI:456216"/>
        <dbReference type="EC" id="5.6.2.4"/>
    </reaction>
</comment>
<evidence type="ECO:0000256" key="11">
    <source>
        <dbReference type="ARBA" id="ARBA00023204"/>
    </source>
</evidence>
<dbReference type="GO" id="GO:0000287">
    <property type="term" value="F:magnesium ion binding"/>
    <property type="evidence" value="ECO:0007669"/>
    <property type="project" value="UniProtKB-UniRule"/>
</dbReference>
<keyword evidence="4 15" id="KW-0227">DNA damage</keyword>
<keyword evidence="8 15" id="KW-0067">ATP-binding</keyword>
<dbReference type="InterPro" id="IPR011604">
    <property type="entry name" value="PDDEXK-like_dom_sf"/>
</dbReference>
<evidence type="ECO:0000256" key="15">
    <source>
        <dbReference type="HAMAP-Rule" id="MF_01485"/>
    </source>
</evidence>
<keyword evidence="5 15" id="KW-0378">Hydrolase</keyword>
<feature type="binding site" evidence="15">
    <location>
        <position position="1064"/>
    </location>
    <ligand>
        <name>Mg(2+)</name>
        <dbReference type="ChEBI" id="CHEBI:18420"/>
    </ligand>
</feature>
<sequence length="1172" mass="131603">MKSLDILSFPLHGQSLIEASAGTGKTYTIVHLYLRLVLGHGCTPHQVDSILVVTFTNAATAELKGRIRELVSQTSVDFQLGQSNNPLVQAMIEDCEDRTLACFRLQLALKQMDEAAVFTIHGFCQRVLVQHAFESGSRYQQELILDESDHLHQAINDFWRRRVLTLPAPLLTLTLQQWSGPNQLLARIRGLLAQPVHYAMPGRGPDVYLAEYQRLLVETKAWWLSQQVGERLWQASLNKRSVLGKGAVLSAMEHFCQGDGWFFAGHKDGWQTFSAEKIAKAATKASPDLGDLNFTRFEQLHHLQQQMRDSLVVTLCGEALQSVRSQLISSKSQANQLSPDDLLSLLQQALKGENAEALAEAVRRQYPCAMIDEFQDTDAIQYRVFSRLYGEDPALGLIMIGDPKQAIYAFRGADIFTYIQAKRQVGAERHFTLDTNWRSEPALVTAVNGLFAQSPQGFLFNEDIPFTPVKAGQGKRRLLLDGQGVGGLQFDYLEGEQPVGFAQIQSALAGHFAARICDWLQEAATGRVRLADEAGERPVQPGDCAVLVRDRFEAQLMKQALMDLGIASVFQVRRSVFGTQVARDLYLLLEAIHHPGDERAIKAAMLSELVGLSAARFESWLTDDSRWQELLFQFHHWQRVWQRQGIASALAQAQQSLGLFATQLQRCEDGLRRVTDLRHLFELLQQQSQSIQGESQLLRWYQYCLIEPDDNQEGQQLRLETDDQLVQIVTMHASKGLEYPLVFIPFAARVVSRAEALYHDDEHRLQIDFLGGDEARARAARERLAEDIRLLYVALTRARHHCSVGVWLSNMGRGKATGLQQTALGALLFDEQRVPDASALTQKLTELTGLEGVTLAHPAVTGNGQPLRQPGMPAAELRLAPFTRSLKQRWRLTSYSAIAQQQDRLPGPGHDEGNSLLERAMPSAPRRDRFGFIRGARAGSFLHGVLEHLLGCDAAPIETLVAEQGQKFGIEQDWWPVVCGWLEEVLSAPLFTHTPLTLADLQQVKIEMEFHLPLEKVQAVHFNRILAQHLGPLAGQYDFDTLSGVLKGYVDLIFSHQGKLYVADYKSNYLGDSLDDYDKEAMEQAMQEHDYHLQALLYSLALHRWLKSCLADYDYDRHVGGACYWFLRGMSGQRPGHGCYLWRVPKALILALDDLFDGRTENHGEGEQLSLC</sequence>
<dbReference type="PROSITE" id="PS51217">
    <property type="entry name" value="UVRD_HELICASE_CTER"/>
    <property type="match status" value="1"/>
</dbReference>
<evidence type="ECO:0000256" key="8">
    <source>
        <dbReference type="ARBA" id="ARBA00022840"/>
    </source>
</evidence>
<feature type="active site" description="For nuclease activity" evidence="15">
    <location>
        <position position="1064"/>
    </location>
</feature>
<comment type="miscellaneous">
    <text evidence="15">In the RecBCD complex, RecB has a slow 3'-5' helicase, an exonuclease activity and loads RecA onto ssDNA, RecD has a fast 5'-3' helicase activity, while RecC stimulates the ATPase and processivity of the RecB helicase and contributes to recognition of the Chi site.</text>
</comment>
<keyword evidence="7 15" id="KW-0269">Exonuclease</keyword>
<dbReference type="RefSeq" id="WP_206572756.1">
    <property type="nucleotide sequence ID" value="NZ_JAFKCV010000002.1"/>
</dbReference>
<dbReference type="InterPro" id="IPR014016">
    <property type="entry name" value="UvrD-like_ATP-bd"/>
</dbReference>